<feature type="domain" description="VOC" evidence="1">
    <location>
        <begin position="126"/>
        <end position="257"/>
    </location>
</feature>
<dbReference type="InterPro" id="IPR037523">
    <property type="entry name" value="VOC_core"/>
</dbReference>
<dbReference type="PANTHER" id="PTHR33993">
    <property type="entry name" value="GLYOXALASE-RELATED"/>
    <property type="match status" value="1"/>
</dbReference>
<dbReference type="PROSITE" id="PS51819">
    <property type="entry name" value="VOC"/>
    <property type="match status" value="2"/>
</dbReference>
<accession>A0ABV5ZTX8</accession>
<dbReference type="Pfam" id="PF00903">
    <property type="entry name" value="Glyoxalase"/>
    <property type="match status" value="2"/>
</dbReference>
<organism evidence="2 3">
    <name type="scientific">Allokutzneria oryzae</name>
    <dbReference type="NCBI Taxonomy" id="1378989"/>
    <lineage>
        <taxon>Bacteria</taxon>
        <taxon>Bacillati</taxon>
        <taxon>Actinomycetota</taxon>
        <taxon>Actinomycetes</taxon>
        <taxon>Pseudonocardiales</taxon>
        <taxon>Pseudonocardiaceae</taxon>
        <taxon>Allokutzneria</taxon>
    </lineage>
</organism>
<comment type="caution">
    <text evidence="2">The sequence shown here is derived from an EMBL/GenBank/DDBJ whole genome shotgun (WGS) entry which is preliminary data.</text>
</comment>
<evidence type="ECO:0000259" key="1">
    <source>
        <dbReference type="PROSITE" id="PS51819"/>
    </source>
</evidence>
<name>A0ABV5ZTX8_9PSEU</name>
<dbReference type="SUPFAM" id="SSF54593">
    <property type="entry name" value="Glyoxalase/Bleomycin resistance protein/Dihydroxybiphenyl dioxygenase"/>
    <property type="match status" value="2"/>
</dbReference>
<reference evidence="2 3" key="1">
    <citation type="submission" date="2024-09" db="EMBL/GenBank/DDBJ databases">
        <authorList>
            <person name="Sun Q."/>
            <person name="Mori K."/>
        </authorList>
    </citation>
    <scope>NUCLEOTIDE SEQUENCE [LARGE SCALE GENOMIC DNA]</scope>
    <source>
        <strain evidence="2 3">TBRC 7907</strain>
    </source>
</reference>
<sequence>MTTLGSILLGSSDPRRLRDWYRAAFGAEPNEDGFITYGGVAVLIDGRDDVAATTAEPGRVILNFHVEDARAVTAHLDEIGVDWLVPLEDRGPGLFATLADPDGNYVQVIQMSEEYQVSRGHKQPRSLHNAAPFSGFAVDDVPAAKAFYSEVLGLRVTEHSGMLNLHIDSPGAVLAPTSGSSAVLVYPKEKHTPAEFTVLNFPVADIDAAVDELVRRGVTFLRYEGLPADEKGILRSGGPQIAWFTDPAGNVLSVLQT</sequence>
<evidence type="ECO:0000313" key="2">
    <source>
        <dbReference type="EMBL" id="MFB9904347.1"/>
    </source>
</evidence>
<dbReference type="RefSeq" id="WP_377851549.1">
    <property type="nucleotide sequence ID" value="NZ_JBHLZU010000009.1"/>
</dbReference>
<dbReference type="InterPro" id="IPR029068">
    <property type="entry name" value="Glyas_Bleomycin-R_OHBP_Dase"/>
</dbReference>
<dbReference type="InterPro" id="IPR004360">
    <property type="entry name" value="Glyas_Fos-R_dOase_dom"/>
</dbReference>
<dbReference type="Gene3D" id="3.10.180.10">
    <property type="entry name" value="2,3-Dihydroxybiphenyl 1,2-Dioxygenase, domain 1"/>
    <property type="match status" value="2"/>
</dbReference>
<gene>
    <name evidence="2" type="ORF">ACFFQA_10400</name>
</gene>
<dbReference type="EMBL" id="JBHLZU010000009">
    <property type="protein sequence ID" value="MFB9904347.1"/>
    <property type="molecule type" value="Genomic_DNA"/>
</dbReference>
<evidence type="ECO:0000313" key="3">
    <source>
        <dbReference type="Proteomes" id="UP001589693"/>
    </source>
</evidence>
<proteinExistence type="predicted"/>
<dbReference type="InterPro" id="IPR052164">
    <property type="entry name" value="Anthracycline_SecMetBiosynth"/>
</dbReference>
<feature type="domain" description="VOC" evidence="1">
    <location>
        <begin position="3"/>
        <end position="111"/>
    </location>
</feature>
<keyword evidence="3" id="KW-1185">Reference proteome</keyword>
<dbReference type="Proteomes" id="UP001589693">
    <property type="component" value="Unassembled WGS sequence"/>
</dbReference>
<protein>
    <submittedName>
        <fullName evidence="2">VOC family protein</fullName>
    </submittedName>
</protein>